<name>A0A127QA84_9BURK</name>
<dbReference type="EMBL" id="CP013234">
    <property type="protein sequence ID" value="AMP06963.1"/>
    <property type="molecule type" value="Genomic_DNA"/>
</dbReference>
<gene>
    <name evidence="1" type="ORF">CPter91_4664</name>
</gene>
<dbReference type="KEGG" id="cpra:CPter91_4664"/>
<reference evidence="1 2" key="1">
    <citation type="submission" date="2015-11" db="EMBL/GenBank/DDBJ databases">
        <title>Exploring the genomic traits of fungus-feeding bacterial genus Collimonas.</title>
        <authorList>
            <person name="Song C."/>
            <person name="Schmidt R."/>
            <person name="de Jager V."/>
            <person name="Krzyzanowska D."/>
            <person name="Jongedijk E."/>
            <person name="Cankar K."/>
            <person name="Beekwilder J."/>
            <person name="van Veen A."/>
            <person name="de Boer W."/>
            <person name="van Veen J.A."/>
            <person name="Garbeva P."/>
        </authorList>
    </citation>
    <scope>NUCLEOTIDE SEQUENCE [LARGE SCALE GENOMIC DNA]</scope>
    <source>
        <strain evidence="1 2">Ter91</strain>
    </source>
</reference>
<dbReference type="Proteomes" id="UP000074561">
    <property type="component" value="Chromosome"/>
</dbReference>
<organism evidence="1 2">
    <name type="scientific">Collimonas pratensis</name>
    <dbReference type="NCBI Taxonomy" id="279113"/>
    <lineage>
        <taxon>Bacteria</taxon>
        <taxon>Pseudomonadati</taxon>
        <taxon>Pseudomonadota</taxon>
        <taxon>Betaproteobacteria</taxon>
        <taxon>Burkholderiales</taxon>
        <taxon>Oxalobacteraceae</taxon>
        <taxon>Collimonas</taxon>
    </lineage>
</organism>
<protein>
    <submittedName>
        <fullName evidence="1">Uncharacterized protein</fullName>
    </submittedName>
</protein>
<evidence type="ECO:0000313" key="2">
    <source>
        <dbReference type="Proteomes" id="UP000074561"/>
    </source>
</evidence>
<dbReference type="AlphaFoldDB" id="A0A127QA84"/>
<dbReference type="PATRIC" id="fig|279113.9.peg.4620"/>
<accession>A0A127QA84</accession>
<sequence length="39" mass="4260">MIFLPTVFPTIISGLSDGRGGFFSAIINHLIVIKNDLKN</sequence>
<proteinExistence type="predicted"/>
<evidence type="ECO:0000313" key="1">
    <source>
        <dbReference type="EMBL" id="AMP06963.1"/>
    </source>
</evidence>